<sequence length="51" mass="5597">MRVMSSPWSPAPHATPPARDFWIFWRARAMSCSMVLAPVSCDGCAGPFILS</sequence>
<proteinExistence type="predicted"/>
<reference evidence="1" key="2">
    <citation type="journal article" date="2015" name="Fish Shellfish Immunol.">
        <title>Early steps in the European eel (Anguilla anguilla)-Vibrio vulnificus interaction in the gills: Role of the RtxA13 toxin.</title>
        <authorList>
            <person name="Callol A."/>
            <person name="Pajuelo D."/>
            <person name="Ebbesson L."/>
            <person name="Teles M."/>
            <person name="MacKenzie S."/>
            <person name="Amaro C."/>
        </authorList>
    </citation>
    <scope>NUCLEOTIDE SEQUENCE</scope>
</reference>
<name>A0A0E9XKJ7_ANGAN</name>
<dbReference type="AlphaFoldDB" id="A0A0E9XKJ7"/>
<evidence type="ECO:0000313" key="1">
    <source>
        <dbReference type="EMBL" id="JAI03200.1"/>
    </source>
</evidence>
<organism evidence="1">
    <name type="scientific">Anguilla anguilla</name>
    <name type="common">European freshwater eel</name>
    <name type="synonym">Muraena anguilla</name>
    <dbReference type="NCBI Taxonomy" id="7936"/>
    <lineage>
        <taxon>Eukaryota</taxon>
        <taxon>Metazoa</taxon>
        <taxon>Chordata</taxon>
        <taxon>Craniata</taxon>
        <taxon>Vertebrata</taxon>
        <taxon>Euteleostomi</taxon>
        <taxon>Actinopterygii</taxon>
        <taxon>Neopterygii</taxon>
        <taxon>Teleostei</taxon>
        <taxon>Anguilliformes</taxon>
        <taxon>Anguillidae</taxon>
        <taxon>Anguilla</taxon>
    </lineage>
</organism>
<protein>
    <submittedName>
        <fullName evidence="1">Uncharacterized protein</fullName>
    </submittedName>
</protein>
<accession>A0A0E9XKJ7</accession>
<dbReference type="EMBL" id="GBXM01005378">
    <property type="protein sequence ID" value="JAI03200.1"/>
    <property type="molecule type" value="Transcribed_RNA"/>
</dbReference>
<reference evidence="1" key="1">
    <citation type="submission" date="2014-11" db="EMBL/GenBank/DDBJ databases">
        <authorList>
            <person name="Amaro Gonzalez C."/>
        </authorList>
    </citation>
    <scope>NUCLEOTIDE SEQUENCE</scope>
</reference>